<dbReference type="EMBL" id="BMAU01021382">
    <property type="protein sequence ID" value="GFY27947.1"/>
    <property type="molecule type" value="Genomic_DNA"/>
</dbReference>
<evidence type="ECO:0000313" key="1">
    <source>
        <dbReference type="EMBL" id="GFY27947.1"/>
    </source>
</evidence>
<sequence>MAGLSRVRVQYHQRPTVKSVNHRYISEVVEPVTIFDRQGLPIAKLFQWVSARSPVIHTAFNNSSPFPLGCIALLLQPTHSSDVWTINLCSRIGNSMVQDISSSASQDEQRQHVEGTWIDLIQGHIQSILLSMSSSVTVNITNHGSYVNY</sequence>
<evidence type="ECO:0000313" key="2">
    <source>
        <dbReference type="Proteomes" id="UP000887159"/>
    </source>
</evidence>
<accession>A0A8X7BEX9</accession>
<gene>
    <name evidence="1" type="ORF">TNCV_4563011</name>
</gene>
<name>A0A8X7BEX9_TRICX</name>
<comment type="caution">
    <text evidence="1">The sequence shown here is derived from an EMBL/GenBank/DDBJ whole genome shotgun (WGS) entry which is preliminary data.</text>
</comment>
<dbReference type="Proteomes" id="UP000887159">
    <property type="component" value="Unassembled WGS sequence"/>
</dbReference>
<protein>
    <submittedName>
        <fullName evidence="1">Uncharacterized protein</fullName>
    </submittedName>
</protein>
<proteinExistence type="predicted"/>
<organism evidence="1 2">
    <name type="scientific">Trichonephila clavipes</name>
    <name type="common">Golden silk orbweaver</name>
    <name type="synonym">Nephila clavipes</name>
    <dbReference type="NCBI Taxonomy" id="2585209"/>
    <lineage>
        <taxon>Eukaryota</taxon>
        <taxon>Metazoa</taxon>
        <taxon>Ecdysozoa</taxon>
        <taxon>Arthropoda</taxon>
        <taxon>Chelicerata</taxon>
        <taxon>Arachnida</taxon>
        <taxon>Araneae</taxon>
        <taxon>Araneomorphae</taxon>
        <taxon>Entelegynae</taxon>
        <taxon>Araneoidea</taxon>
        <taxon>Nephilidae</taxon>
        <taxon>Trichonephila</taxon>
    </lineage>
</organism>
<keyword evidence="2" id="KW-1185">Reference proteome</keyword>
<dbReference type="AlphaFoldDB" id="A0A8X7BEX9"/>
<reference evidence="1" key="1">
    <citation type="submission" date="2020-08" db="EMBL/GenBank/DDBJ databases">
        <title>Multicomponent nature underlies the extraordinary mechanical properties of spider dragline silk.</title>
        <authorList>
            <person name="Kono N."/>
            <person name="Nakamura H."/>
            <person name="Mori M."/>
            <person name="Yoshida Y."/>
            <person name="Ohtoshi R."/>
            <person name="Malay A.D."/>
            <person name="Moran D.A.P."/>
            <person name="Tomita M."/>
            <person name="Numata K."/>
            <person name="Arakawa K."/>
        </authorList>
    </citation>
    <scope>NUCLEOTIDE SEQUENCE</scope>
</reference>